<gene>
    <name evidence="10 16" type="primary">eno</name>
    <name evidence="16" type="ORF">HPNQ4099_0260</name>
</gene>
<comment type="cofactor">
    <cofactor evidence="10">
        <name>Mg(2+)</name>
        <dbReference type="ChEBI" id="CHEBI:18420"/>
    </cofactor>
    <text evidence="10">Binds a second Mg(2+) ion via substrate during catalysis.</text>
</comment>
<dbReference type="PIRSF" id="PIRSF001400">
    <property type="entry name" value="Enolase"/>
    <property type="match status" value="1"/>
</dbReference>
<organism evidence="16 17">
    <name type="scientific">Helicobacter pylori NQ4099</name>
    <dbReference type="NCBI Taxonomy" id="992026"/>
    <lineage>
        <taxon>Bacteria</taxon>
        <taxon>Pseudomonadati</taxon>
        <taxon>Campylobacterota</taxon>
        <taxon>Epsilonproteobacteria</taxon>
        <taxon>Campylobacterales</taxon>
        <taxon>Helicobacteraceae</taxon>
        <taxon>Helicobacter</taxon>
    </lineage>
</organism>
<feature type="binding site" evidence="10 13">
    <location>
        <position position="313"/>
    </location>
    <ligand>
        <name>Mg(2+)</name>
        <dbReference type="ChEBI" id="CHEBI:18420"/>
    </ligand>
</feature>
<dbReference type="GO" id="GO:0004634">
    <property type="term" value="F:phosphopyruvate hydratase activity"/>
    <property type="evidence" value="ECO:0007669"/>
    <property type="project" value="UniProtKB-UniRule"/>
</dbReference>
<feature type="binding site" evidence="10">
    <location>
        <position position="338"/>
    </location>
    <ligand>
        <name>(2R)-2-phosphoglycerate</name>
        <dbReference type="ChEBI" id="CHEBI:58289"/>
    </ligand>
</feature>
<protein>
    <recommendedName>
        <fullName evidence="4 10">Enolase</fullName>
        <ecNumber evidence="3 10">4.2.1.11</ecNumber>
    </recommendedName>
    <alternativeName>
        <fullName evidence="10">2-phospho-D-glycerate hydro-lyase</fullName>
    </alternativeName>
    <alternativeName>
        <fullName evidence="10">2-phosphoglycerate dehydratase</fullName>
    </alternativeName>
</protein>
<feature type="binding site" evidence="10">
    <location>
        <position position="389"/>
    </location>
    <ligand>
        <name>(2R)-2-phosphoglycerate</name>
        <dbReference type="ChEBI" id="CHEBI:58289"/>
    </ligand>
</feature>
<evidence type="ECO:0000256" key="7">
    <source>
        <dbReference type="ARBA" id="ARBA00023152"/>
    </source>
</evidence>
<feature type="active site" description="Proton donor" evidence="10 11">
    <location>
        <position position="205"/>
    </location>
</feature>
<evidence type="ECO:0000256" key="4">
    <source>
        <dbReference type="ARBA" id="ARBA00017068"/>
    </source>
</evidence>
<keyword evidence="5 10" id="KW-0964">Secreted</keyword>
<evidence type="ECO:0000256" key="1">
    <source>
        <dbReference type="ARBA" id="ARBA00005031"/>
    </source>
</evidence>
<dbReference type="EMBL" id="AKNU01000001">
    <property type="protein sequence ID" value="EJB31863.1"/>
    <property type="molecule type" value="Genomic_DNA"/>
</dbReference>
<feature type="binding site" evidence="10 13">
    <location>
        <position position="242"/>
    </location>
    <ligand>
        <name>Mg(2+)</name>
        <dbReference type="ChEBI" id="CHEBI:18420"/>
    </ligand>
</feature>
<feature type="domain" description="Enolase C-terminal TIM barrel" evidence="14">
    <location>
        <begin position="139"/>
        <end position="425"/>
    </location>
</feature>
<evidence type="ECO:0000256" key="11">
    <source>
        <dbReference type="PIRSR" id="PIRSR001400-1"/>
    </source>
</evidence>
<dbReference type="GO" id="GO:0000287">
    <property type="term" value="F:magnesium ion binding"/>
    <property type="evidence" value="ECO:0007669"/>
    <property type="project" value="UniProtKB-UniRule"/>
</dbReference>
<name>I9Z6V0_HELPX</name>
<feature type="binding site" evidence="10 13">
    <location>
        <position position="286"/>
    </location>
    <ligand>
        <name>Mg(2+)</name>
        <dbReference type="ChEBI" id="CHEBI:18420"/>
    </ligand>
</feature>
<dbReference type="PRINTS" id="PR00148">
    <property type="entry name" value="ENOLASE"/>
</dbReference>
<dbReference type="Pfam" id="PF00113">
    <property type="entry name" value="Enolase_C"/>
    <property type="match status" value="1"/>
</dbReference>
<dbReference type="InterPro" id="IPR020809">
    <property type="entry name" value="Enolase_CS"/>
</dbReference>
<evidence type="ECO:0000259" key="14">
    <source>
        <dbReference type="SMART" id="SM01192"/>
    </source>
</evidence>
<dbReference type="SUPFAM" id="SSF51604">
    <property type="entry name" value="Enolase C-terminal domain-like"/>
    <property type="match status" value="1"/>
</dbReference>
<evidence type="ECO:0000256" key="3">
    <source>
        <dbReference type="ARBA" id="ARBA00012058"/>
    </source>
</evidence>
<dbReference type="GO" id="GO:0006096">
    <property type="term" value="P:glycolytic process"/>
    <property type="evidence" value="ECO:0007669"/>
    <property type="project" value="UniProtKB-UniRule"/>
</dbReference>
<comment type="catalytic activity">
    <reaction evidence="10">
        <text>(2R)-2-phosphoglycerate = phosphoenolpyruvate + H2O</text>
        <dbReference type="Rhea" id="RHEA:10164"/>
        <dbReference type="ChEBI" id="CHEBI:15377"/>
        <dbReference type="ChEBI" id="CHEBI:58289"/>
        <dbReference type="ChEBI" id="CHEBI:58702"/>
        <dbReference type="EC" id="4.2.1.11"/>
    </reaction>
</comment>
<dbReference type="SFLD" id="SFLDG00178">
    <property type="entry name" value="enolase"/>
    <property type="match status" value="1"/>
</dbReference>
<comment type="pathway">
    <text evidence="1 10">Carbohydrate degradation; glycolysis; pyruvate from D-glyceraldehyde 3-phosphate: step 4/5.</text>
</comment>
<dbReference type="PANTHER" id="PTHR11902:SF1">
    <property type="entry name" value="ENOLASE"/>
    <property type="match status" value="1"/>
</dbReference>
<evidence type="ECO:0000256" key="13">
    <source>
        <dbReference type="PIRSR" id="PIRSR001400-3"/>
    </source>
</evidence>
<dbReference type="SFLD" id="SFLDF00002">
    <property type="entry name" value="enolase"/>
    <property type="match status" value="1"/>
</dbReference>
<dbReference type="InterPro" id="IPR029017">
    <property type="entry name" value="Enolase-like_N"/>
</dbReference>
<comment type="subcellular location">
    <subcellularLocation>
        <location evidence="10">Cytoplasm</location>
    </subcellularLocation>
    <subcellularLocation>
        <location evidence="10">Secreted</location>
    </subcellularLocation>
    <subcellularLocation>
        <location evidence="10">Cell surface</location>
    </subcellularLocation>
    <text evidence="10">Fractions of enolase are present in both the cytoplasm and on the cell surface.</text>
</comment>
<evidence type="ECO:0000256" key="12">
    <source>
        <dbReference type="PIRSR" id="PIRSR001400-2"/>
    </source>
</evidence>
<dbReference type="CDD" id="cd03313">
    <property type="entry name" value="enolase"/>
    <property type="match status" value="1"/>
</dbReference>
<comment type="caution">
    <text evidence="16">The sequence shown here is derived from an EMBL/GenBank/DDBJ whole genome shotgun (WGS) entry which is preliminary data.</text>
</comment>
<dbReference type="AlphaFoldDB" id="I9Z6V0"/>
<evidence type="ECO:0000256" key="10">
    <source>
        <dbReference type="HAMAP-Rule" id="MF_00318"/>
    </source>
</evidence>
<dbReference type="PANTHER" id="PTHR11902">
    <property type="entry name" value="ENOLASE"/>
    <property type="match status" value="1"/>
</dbReference>
<evidence type="ECO:0000313" key="17">
    <source>
        <dbReference type="Proteomes" id="UP000003402"/>
    </source>
</evidence>
<dbReference type="GO" id="GO:0000015">
    <property type="term" value="C:phosphopyruvate hydratase complex"/>
    <property type="evidence" value="ECO:0007669"/>
    <property type="project" value="InterPro"/>
</dbReference>
<feature type="binding site" evidence="12">
    <location>
        <position position="164"/>
    </location>
    <ligand>
        <name>substrate</name>
    </ligand>
</feature>
<dbReference type="HAMAP" id="MF_00318">
    <property type="entry name" value="Enolase"/>
    <property type="match status" value="1"/>
</dbReference>
<evidence type="ECO:0000259" key="15">
    <source>
        <dbReference type="SMART" id="SM01193"/>
    </source>
</evidence>
<comment type="cofactor">
    <cofactor evidence="13">
        <name>Mg(2+)</name>
        <dbReference type="ChEBI" id="CHEBI:18420"/>
    </cofactor>
    <text evidence="13">Mg(2+) is required for catalysis and for stabilizing the dimer.</text>
</comment>
<evidence type="ECO:0000256" key="6">
    <source>
        <dbReference type="ARBA" id="ARBA00022842"/>
    </source>
</evidence>
<reference evidence="16 17" key="1">
    <citation type="journal article" date="2013" name="Pathog. Dis.">
        <title>Genome sequences of 65 Helicobacter pylori strains isolated from asymptomatic individuals and patients with gastric cancer, peptic ulcer disease, or gastritis.</title>
        <authorList>
            <person name="Blanchard T.G."/>
            <person name="Czinn S.J."/>
            <person name="Correa P."/>
            <person name="Nakazawa T."/>
            <person name="Keelan M."/>
            <person name="Morningstar L."/>
            <person name="Santana-Cruz I."/>
            <person name="Maroo A."/>
            <person name="McCracken C."/>
            <person name="Shefchek K."/>
            <person name="Daugherty S."/>
            <person name="Song Y."/>
            <person name="Fraser C.M."/>
            <person name="Fricke W.F."/>
        </authorList>
    </citation>
    <scope>NUCLEOTIDE SEQUENCE [LARGE SCALE GENOMIC DNA]</scope>
    <source>
        <strain evidence="16 17">NQ4099</strain>
    </source>
</reference>
<dbReference type="Proteomes" id="UP000003402">
    <property type="component" value="Unassembled WGS sequence"/>
</dbReference>
<evidence type="ECO:0000313" key="16">
    <source>
        <dbReference type="EMBL" id="EJB31863.1"/>
    </source>
</evidence>
<feature type="binding site" evidence="12">
    <location>
        <position position="389"/>
    </location>
    <ligand>
        <name>substrate</name>
    </ligand>
</feature>
<feature type="binding site" evidence="12">
    <location>
        <position position="313"/>
    </location>
    <ligand>
        <name>substrate</name>
    </ligand>
</feature>
<keyword evidence="8 10" id="KW-0456">Lyase</keyword>
<keyword evidence="7 10" id="KW-0324">Glycolysis</keyword>
<dbReference type="InterPro" id="IPR020810">
    <property type="entry name" value="Enolase_C"/>
</dbReference>
<feature type="binding site" evidence="10">
    <location>
        <position position="367"/>
    </location>
    <ligand>
        <name>(2R)-2-phosphoglycerate</name>
        <dbReference type="ChEBI" id="CHEBI:58289"/>
    </ligand>
</feature>
<feature type="active site" description="Proton acceptor" evidence="10 11">
    <location>
        <position position="338"/>
    </location>
</feature>
<dbReference type="SUPFAM" id="SSF54826">
    <property type="entry name" value="Enolase N-terminal domain-like"/>
    <property type="match status" value="1"/>
</dbReference>
<feature type="binding site" evidence="12">
    <location>
        <position position="155"/>
    </location>
    <ligand>
        <name>substrate</name>
    </ligand>
</feature>
<dbReference type="InterPro" id="IPR020811">
    <property type="entry name" value="Enolase_N"/>
</dbReference>
<dbReference type="UniPathway" id="UPA00109">
    <property type="reaction ID" value="UER00187"/>
</dbReference>
<dbReference type="SFLD" id="SFLDS00001">
    <property type="entry name" value="Enolase"/>
    <property type="match status" value="1"/>
</dbReference>
<evidence type="ECO:0000256" key="2">
    <source>
        <dbReference type="ARBA" id="ARBA00009604"/>
    </source>
</evidence>
<comment type="similarity">
    <text evidence="2 10">Belongs to the enolase family.</text>
</comment>
<feature type="binding site" evidence="12">
    <location>
        <begin position="365"/>
        <end position="368"/>
    </location>
    <ligand>
        <name>substrate</name>
    </ligand>
</feature>
<evidence type="ECO:0000256" key="8">
    <source>
        <dbReference type="ARBA" id="ARBA00023239"/>
    </source>
</evidence>
<dbReference type="RefSeq" id="WP_000955672.1">
    <property type="nucleotide sequence ID" value="NZ_AKNU01000001.1"/>
</dbReference>
<dbReference type="PROSITE" id="PS00164">
    <property type="entry name" value="ENOLASE"/>
    <property type="match status" value="1"/>
</dbReference>
<feature type="binding site" evidence="10">
    <location>
        <position position="163"/>
    </location>
    <ligand>
        <name>(2R)-2-phosphoglycerate</name>
        <dbReference type="ChEBI" id="CHEBI:58289"/>
    </ligand>
</feature>
<keyword evidence="16" id="KW-0670">Pyruvate</keyword>
<keyword evidence="6 10" id="KW-0460">Magnesium</keyword>
<dbReference type="NCBIfam" id="TIGR01060">
    <property type="entry name" value="eno"/>
    <property type="match status" value="1"/>
</dbReference>
<accession>I9Z6V0</accession>
<feature type="binding site" evidence="12">
    <location>
        <position position="286"/>
    </location>
    <ligand>
        <name>substrate</name>
    </ligand>
</feature>
<dbReference type="PATRIC" id="fig|992026.3.peg.252"/>
<dbReference type="SMART" id="SM01192">
    <property type="entry name" value="Enolase_C"/>
    <property type="match status" value="1"/>
</dbReference>
<dbReference type="InterPro" id="IPR036849">
    <property type="entry name" value="Enolase-like_C_sf"/>
</dbReference>
<sequence length="426" mass="46503">MLTIKDIHALEVMDSRGNPTIQASVVLSDNTKASAIVPSGASTGKREALELRDNDKTRFLGKGVLRACENVNSVIKHHLIGLEAINQAFVDERLRALDGTPNYANLGANAVLGVSMALARASAKALNLPLYRYLGGANALTLPVPMLNIINGGTHANNSIDFQEYMIMPLGFESFKEALRASAEVYHTLKKLLDGKNQLTSVGDEGGFAPNFNNNVEPLEIISQAIEKAGYKLGEEIALALDVASSELVDGNFNYHLKGENKILDSHELVAYYKELVAKYPIVSIEDGLSEDDWEGWAFLSKELGRQIQLVGDDLFVTNASILQKGIEKNVANAILIKPNQIGTISETLETIRLAKHHAYQCVMSHRSGESEDSFIADFAVALNTGEIKTGSTARSERIAKYNRLLEIEHELKGGIYIGKELFKHG</sequence>
<evidence type="ECO:0000256" key="5">
    <source>
        <dbReference type="ARBA" id="ARBA00022525"/>
    </source>
</evidence>
<dbReference type="GO" id="GO:0009986">
    <property type="term" value="C:cell surface"/>
    <property type="evidence" value="ECO:0007669"/>
    <property type="project" value="UniProtKB-SubCell"/>
</dbReference>
<feature type="binding site" evidence="10">
    <location>
        <position position="368"/>
    </location>
    <ligand>
        <name>(2R)-2-phosphoglycerate</name>
        <dbReference type="ChEBI" id="CHEBI:58289"/>
    </ligand>
</feature>
<keyword evidence="10" id="KW-0963">Cytoplasm</keyword>
<evidence type="ECO:0000256" key="9">
    <source>
        <dbReference type="ARBA" id="ARBA00045763"/>
    </source>
</evidence>
<dbReference type="Gene3D" id="3.30.390.10">
    <property type="entry name" value="Enolase-like, N-terminal domain"/>
    <property type="match status" value="1"/>
</dbReference>
<dbReference type="EC" id="4.2.1.11" evidence="3 10"/>
<dbReference type="Gene3D" id="3.20.20.120">
    <property type="entry name" value="Enolase-like C-terminal domain"/>
    <property type="match status" value="1"/>
</dbReference>
<feature type="domain" description="Enolase N-terminal" evidence="15">
    <location>
        <begin position="4"/>
        <end position="134"/>
    </location>
</feature>
<dbReference type="InterPro" id="IPR000941">
    <property type="entry name" value="Enolase"/>
</dbReference>
<dbReference type="GO" id="GO:0005576">
    <property type="term" value="C:extracellular region"/>
    <property type="evidence" value="ECO:0007669"/>
    <property type="project" value="UniProtKB-SubCell"/>
</dbReference>
<dbReference type="SMART" id="SM01193">
    <property type="entry name" value="Enolase_N"/>
    <property type="match status" value="1"/>
</dbReference>
<keyword evidence="10 13" id="KW-0479">Metal-binding</keyword>
<dbReference type="Pfam" id="PF03952">
    <property type="entry name" value="Enolase_N"/>
    <property type="match status" value="1"/>
</dbReference>
<comment type="function">
    <text evidence="9 10">Catalyzes the reversible conversion of 2-phosphoglycerate (2-PG) into phosphoenolpyruvate (PEP). It is essential for the degradation of carbohydrates via glycolysis.</text>
</comment>
<proteinExistence type="inferred from homology"/>